<evidence type="ECO:0000313" key="4">
    <source>
        <dbReference type="EMBL" id="MET3558095.1"/>
    </source>
</evidence>
<reference evidence="4 5" key="1">
    <citation type="submission" date="2024-06" db="EMBL/GenBank/DDBJ databases">
        <title>Genomic Encyclopedia of Type Strains, Phase IV (KMG-IV): sequencing the most valuable type-strain genomes for metagenomic binning, comparative biology and taxonomic classification.</title>
        <authorList>
            <person name="Goeker M."/>
        </authorList>
    </citation>
    <scope>NUCLEOTIDE SEQUENCE [LARGE SCALE GENOMIC DNA]</scope>
    <source>
        <strain evidence="4 5">DSM 28303</strain>
    </source>
</reference>
<proteinExistence type="predicted"/>
<accession>A0ABV2FI36</accession>
<dbReference type="PROSITE" id="PS51462">
    <property type="entry name" value="NUDIX"/>
    <property type="match status" value="1"/>
</dbReference>
<dbReference type="Pfam" id="PF00293">
    <property type="entry name" value="NUDIX"/>
    <property type="match status" value="1"/>
</dbReference>
<evidence type="ECO:0000313" key="5">
    <source>
        <dbReference type="Proteomes" id="UP001549122"/>
    </source>
</evidence>
<dbReference type="EMBL" id="JBEPLO010000011">
    <property type="protein sequence ID" value="MET3558095.1"/>
    <property type="molecule type" value="Genomic_DNA"/>
</dbReference>
<dbReference type="Gene3D" id="3.90.79.10">
    <property type="entry name" value="Nucleoside Triphosphate Pyrophosphohydrolase"/>
    <property type="match status" value="1"/>
</dbReference>
<keyword evidence="2" id="KW-0378">Hydrolase</keyword>
<dbReference type="Proteomes" id="UP001549122">
    <property type="component" value="Unassembled WGS sequence"/>
</dbReference>
<feature type="domain" description="Nudix hydrolase" evidence="3">
    <location>
        <begin position="11"/>
        <end position="139"/>
    </location>
</feature>
<keyword evidence="5" id="KW-1185">Reference proteome</keyword>
<dbReference type="PANTHER" id="PTHR43046:SF14">
    <property type="entry name" value="MUTT_NUDIX FAMILY PROTEIN"/>
    <property type="match status" value="1"/>
</dbReference>
<dbReference type="SUPFAM" id="SSF55811">
    <property type="entry name" value="Nudix"/>
    <property type="match status" value="1"/>
</dbReference>
<comment type="caution">
    <text evidence="4">The sequence shown here is derived from an EMBL/GenBank/DDBJ whole genome shotgun (WGS) entry which is preliminary data.</text>
</comment>
<name>A0ABV2FI36_9STRE</name>
<protein>
    <submittedName>
        <fullName evidence="4">ADP-ribose pyrophosphatase YjhB (NUDIX family)</fullName>
    </submittedName>
</protein>
<organism evidence="4 5">
    <name type="scientific">Streptococcus rupicaprae</name>
    <dbReference type="NCBI Taxonomy" id="759619"/>
    <lineage>
        <taxon>Bacteria</taxon>
        <taxon>Bacillati</taxon>
        <taxon>Bacillota</taxon>
        <taxon>Bacilli</taxon>
        <taxon>Lactobacillales</taxon>
        <taxon>Streptococcaceae</taxon>
        <taxon>Streptococcus</taxon>
    </lineage>
</organism>
<gene>
    <name evidence="4" type="ORF">ABID29_001210</name>
</gene>
<dbReference type="RefSeq" id="WP_354365117.1">
    <property type="nucleotide sequence ID" value="NZ_JBEPLO010000011.1"/>
</dbReference>
<evidence type="ECO:0000256" key="2">
    <source>
        <dbReference type="ARBA" id="ARBA00022801"/>
    </source>
</evidence>
<sequence>MDFRTKSDQQMFGVRATALLVQDGKVYLCKSSSGTYYCAGGAILVGETTEEAVKREVREEIACEVRVDHLAFVAENTFCQAGVNFHNIEFHYIVTPVTAPSPNMREDGEERVCEWVDIDKLDTIDLRPAFLKTELKNCDGKVKHIVNMER</sequence>
<evidence type="ECO:0000259" key="3">
    <source>
        <dbReference type="PROSITE" id="PS51462"/>
    </source>
</evidence>
<dbReference type="CDD" id="cd04688">
    <property type="entry name" value="NUDIX_Hydrolase"/>
    <property type="match status" value="1"/>
</dbReference>
<dbReference type="InterPro" id="IPR015797">
    <property type="entry name" value="NUDIX_hydrolase-like_dom_sf"/>
</dbReference>
<comment type="cofactor">
    <cofactor evidence="1">
        <name>Mg(2+)</name>
        <dbReference type="ChEBI" id="CHEBI:18420"/>
    </cofactor>
</comment>
<evidence type="ECO:0000256" key="1">
    <source>
        <dbReference type="ARBA" id="ARBA00001946"/>
    </source>
</evidence>
<dbReference type="PANTHER" id="PTHR43046">
    <property type="entry name" value="GDP-MANNOSE MANNOSYL HYDROLASE"/>
    <property type="match status" value="1"/>
</dbReference>
<dbReference type="InterPro" id="IPR000086">
    <property type="entry name" value="NUDIX_hydrolase_dom"/>
</dbReference>